<feature type="compositionally biased region" description="Acidic residues" evidence="8">
    <location>
        <begin position="383"/>
        <end position="392"/>
    </location>
</feature>
<dbReference type="Gene3D" id="3.30.60.190">
    <property type="match status" value="1"/>
</dbReference>
<dbReference type="OrthoDB" id="272357at2759"/>
<dbReference type="InterPro" id="IPR051639">
    <property type="entry name" value="BCD1"/>
</dbReference>
<feature type="compositionally biased region" description="Acidic residues" evidence="8">
    <location>
        <begin position="438"/>
        <end position="455"/>
    </location>
</feature>
<feature type="region of interest" description="Disordered" evidence="8">
    <location>
        <begin position="375"/>
        <end position="417"/>
    </location>
</feature>
<evidence type="ECO:0000256" key="8">
    <source>
        <dbReference type="SAM" id="MobiDB-lite"/>
    </source>
</evidence>
<evidence type="ECO:0000256" key="4">
    <source>
        <dbReference type="ARBA" id="ARBA00022833"/>
    </source>
</evidence>
<feature type="region of interest" description="Disordered" evidence="8">
    <location>
        <begin position="430"/>
        <end position="455"/>
    </location>
</feature>
<dbReference type="GO" id="GO:0048254">
    <property type="term" value="P:snoRNA localization"/>
    <property type="evidence" value="ECO:0007669"/>
    <property type="project" value="TreeGrafter"/>
</dbReference>
<dbReference type="AlphaFoldDB" id="A0A5C3ME77"/>
<dbReference type="Pfam" id="PF04438">
    <property type="entry name" value="zf-HIT"/>
    <property type="match status" value="1"/>
</dbReference>
<keyword evidence="4" id="KW-0862">Zinc</keyword>
<evidence type="ECO:0000256" key="5">
    <source>
        <dbReference type="ARBA" id="ARBA00049598"/>
    </source>
</evidence>
<keyword evidence="2" id="KW-0479">Metal-binding</keyword>
<evidence type="ECO:0000313" key="10">
    <source>
        <dbReference type="EMBL" id="TFK43227.1"/>
    </source>
</evidence>
<dbReference type="Pfam" id="PF25790">
    <property type="entry name" value="BCD1"/>
    <property type="match status" value="1"/>
</dbReference>
<name>A0A5C3ME77_9AGAR</name>
<evidence type="ECO:0000256" key="7">
    <source>
        <dbReference type="PROSITE-ProRule" id="PRU00453"/>
    </source>
</evidence>
<feature type="compositionally biased region" description="Acidic residues" evidence="8">
    <location>
        <begin position="399"/>
        <end position="417"/>
    </location>
</feature>
<dbReference type="SUPFAM" id="SSF144232">
    <property type="entry name" value="HIT/MYND zinc finger-like"/>
    <property type="match status" value="1"/>
</dbReference>
<dbReference type="GO" id="GO:0000492">
    <property type="term" value="P:box C/D snoRNP assembly"/>
    <property type="evidence" value="ECO:0007669"/>
    <property type="project" value="TreeGrafter"/>
</dbReference>
<keyword evidence="1" id="KW-0597">Phosphoprotein</keyword>
<accession>A0A5C3ME77</accession>
<dbReference type="PANTHER" id="PTHR13483:SF3">
    <property type="entry name" value="BOX C_D SNORNA PROTEIN 1"/>
    <property type="match status" value="1"/>
</dbReference>
<protein>
    <recommendedName>
        <fullName evidence="9">HIT-type domain-containing protein</fullName>
    </recommendedName>
</protein>
<keyword evidence="11" id="KW-1185">Reference proteome</keyword>
<dbReference type="GO" id="GO:0008270">
    <property type="term" value="F:zinc ion binding"/>
    <property type="evidence" value="ECO:0007669"/>
    <property type="project" value="UniProtKB-UniRule"/>
</dbReference>
<organism evidence="10 11">
    <name type="scientific">Crucibulum laeve</name>
    <dbReference type="NCBI Taxonomy" id="68775"/>
    <lineage>
        <taxon>Eukaryota</taxon>
        <taxon>Fungi</taxon>
        <taxon>Dikarya</taxon>
        <taxon>Basidiomycota</taxon>
        <taxon>Agaricomycotina</taxon>
        <taxon>Agaricomycetes</taxon>
        <taxon>Agaricomycetidae</taxon>
        <taxon>Agaricales</taxon>
        <taxon>Agaricineae</taxon>
        <taxon>Nidulariaceae</taxon>
        <taxon>Crucibulum</taxon>
    </lineage>
</organism>
<dbReference type="EMBL" id="ML213591">
    <property type="protein sequence ID" value="TFK43227.1"/>
    <property type="molecule type" value="Genomic_DNA"/>
</dbReference>
<evidence type="ECO:0000313" key="11">
    <source>
        <dbReference type="Proteomes" id="UP000308652"/>
    </source>
</evidence>
<evidence type="ECO:0000256" key="3">
    <source>
        <dbReference type="ARBA" id="ARBA00022771"/>
    </source>
</evidence>
<dbReference type="InterPro" id="IPR057721">
    <property type="entry name" value="BCD1_alpha/beta"/>
</dbReference>
<dbReference type="PANTHER" id="PTHR13483">
    <property type="entry name" value="BOX C_D SNORNA PROTEIN 1-RELATED"/>
    <property type="match status" value="1"/>
</dbReference>
<feature type="domain" description="HIT-type" evidence="9">
    <location>
        <begin position="30"/>
        <end position="64"/>
    </location>
</feature>
<dbReference type="GO" id="GO:0070761">
    <property type="term" value="C:pre-snoRNP complex"/>
    <property type="evidence" value="ECO:0007669"/>
    <property type="project" value="TreeGrafter"/>
</dbReference>
<feature type="region of interest" description="Disordered" evidence="8">
    <location>
        <begin position="112"/>
        <end position="143"/>
    </location>
</feature>
<comment type="function">
    <text evidence="5">Required for box C/D snoRNAs accumulation involved in snoRNA processing, snoRNA transport to the nucleolus and ribosome biogenesis.</text>
</comment>
<evidence type="ECO:0000256" key="6">
    <source>
        <dbReference type="ARBA" id="ARBA00049654"/>
    </source>
</evidence>
<proteinExistence type="inferred from homology"/>
<evidence type="ECO:0000256" key="2">
    <source>
        <dbReference type="ARBA" id="ARBA00022723"/>
    </source>
</evidence>
<sequence length="455" mass="50445">MSSDMADILEPHQAQISEDASTSTPPRLLCSVCNHKDAIYTCPSCTTRTCSLPCSSSHKSATGCSGQRNRVAYVPMNKYGWGVMMDDYVFLEDIGRKVGDWGKEIVKGGYGTNVNARGGSRGRGDGRGRRGRGASTGGGPTRTKRDILKMQLEIRDIDMDLLPMGMERRKANQSSWDFKNQTAFLTIEFKFNHPPDPLVPSYESNEPFFLLTHRNRMDVPLLSLLQTHINDRSNSKKENAVPAWVKLLVLPDPDVPDSFTPPQFVMPAQIDTFTTLNPKTKLKRAYYKLDPSQTLDVLLRRTHFVEFPTIELWEEFEGILVDTKGIMMRSEENERKSKRRKLNAKTGKAAINGLLGGYGSDGGSQGEMEAQTGMDMLGGYVGSDEEGDEMNVEDTLVQPEEDGEQDAEGETDDEVEMDLDPAALLELIQQAGGKVISEDDPVDWGDSDGDEPDES</sequence>
<evidence type="ECO:0000259" key="9">
    <source>
        <dbReference type="PROSITE" id="PS51083"/>
    </source>
</evidence>
<reference evidence="10 11" key="1">
    <citation type="journal article" date="2019" name="Nat. Ecol. Evol.">
        <title>Megaphylogeny resolves global patterns of mushroom evolution.</title>
        <authorList>
            <person name="Varga T."/>
            <person name="Krizsan K."/>
            <person name="Foldi C."/>
            <person name="Dima B."/>
            <person name="Sanchez-Garcia M."/>
            <person name="Sanchez-Ramirez S."/>
            <person name="Szollosi G.J."/>
            <person name="Szarkandi J.G."/>
            <person name="Papp V."/>
            <person name="Albert L."/>
            <person name="Andreopoulos W."/>
            <person name="Angelini C."/>
            <person name="Antonin V."/>
            <person name="Barry K.W."/>
            <person name="Bougher N.L."/>
            <person name="Buchanan P."/>
            <person name="Buyck B."/>
            <person name="Bense V."/>
            <person name="Catcheside P."/>
            <person name="Chovatia M."/>
            <person name="Cooper J."/>
            <person name="Damon W."/>
            <person name="Desjardin D."/>
            <person name="Finy P."/>
            <person name="Geml J."/>
            <person name="Haridas S."/>
            <person name="Hughes K."/>
            <person name="Justo A."/>
            <person name="Karasinski D."/>
            <person name="Kautmanova I."/>
            <person name="Kiss B."/>
            <person name="Kocsube S."/>
            <person name="Kotiranta H."/>
            <person name="LaButti K.M."/>
            <person name="Lechner B.E."/>
            <person name="Liimatainen K."/>
            <person name="Lipzen A."/>
            <person name="Lukacs Z."/>
            <person name="Mihaltcheva S."/>
            <person name="Morgado L.N."/>
            <person name="Niskanen T."/>
            <person name="Noordeloos M.E."/>
            <person name="Ohm R.A."/>
            <person name="Ortiz-Santana B."/>
            <person name="Ovrebo C."/>
            <person name="Racz N."/>
            <person name="Riley R."/>
            <person name="Savchenko A."/>
            <person name="Shiryaev A."/>
            <person name="Soop K."/>
            <person name="Spirin V."/>
            <person name="Szebenyi C."/>
            <person name="Tomsovsky M."/>
            <person name="Tulloss R.E."/>
            <person name="Uehling J."/>
            <person name="Grigoriev I.V."/>
            <person name="Vagvolgyi C."/>
            <person name="Papp T."/>
            <person name="Martin F.M."/>
            <person name="Miettinen O."/>
            <person name="Hibbett D.S."/>
            <person name="Nagy L.G."/>
        </authorList>
    </citation>
    <scope>NUCLEOTIDE SEQUENCE [LARGE SCALE GENOMIC DNA]</scope>
    <source>
        <strain evidence="10 11">CBS 166.37</strain>
    </source>
</reference>
<dbReference type="CDD" id="cd23023">
    <property type="entry name" value="zf-HIT_BCD1"/>
    <property type="match status" value="1"/>
</dbReference>
<evidence type="ECO:0000256" key="1">
    <source>
        <dbReference type="ARBA" id="ARBA00022553"/>
    </source>
</evidence>
<dbReference type="PROSITE" id="PS51083">
    <property type="entry name" value="ZF_HIT"/>
    <property type="match status" value="1"/>
</dbReference>
<dbReference type="GO" id="GO:0005634">
    <property type="term" value="C:nucleus"/>
    <property type="evidence" value="ECO:0007669"/>
    <property type="project" value="TreeGrafter"/>
</dbReference>
<dbReference type="GO" id="GO:0000463">
    <property type="term" value="P:maturation of LSU-rRNA from tricistronic rRNA transcript (SSU-rRNA, 5.8S rRNA, LSU-rRNA)"/>
    <property type="evidence" value="ECO:0007669"/>
    <property type="project" value="TreeGrafter"/>
</dbReference>
<dbReference type="InterPro" id="IPR007529">
    <property type="entry name" value="Znf_HIT"/>
</dbReference>
<dbReference type="STRING" id="68775.A0A5C3ME77"/>
<gene>
    <name evidence="10" type="ORF">BDQ12DRAFT_718464</name>
</gene>
<comment type="similarity">
    <text evidence="6">Belongs to the BCD1 family.</text>
</comment>
<dbReference type="Proteomes" id="UP000308652">
    <property type="component" value="Unassembled WGS sequence"/>
</dbReference>
<keyword evidence="3 7" id="KW-0863">Zinc-finger</keyword>